<reference evidence="3 6" key="3">
    <citation type="submission" date="2019-09" db="EMBL/GenBank/DDBJ databases">
        <title>Strain-level analysis of Eubacterium rectale using genomes from metagenomes.</title>
        <authorList>
            <person name="Karcher N."/>
            <person name="Segata N."/>
        </authorList>
    </citation>
    <scope>NUCLEOTIDE SEQUENCE [LARGE SCALE GENOMIC DNA]</scope>
    <source>
        <strain evidence="3 6">T3WBe13</strain>
    </source>
</reference>
<dbReference type="PANTHER" id="PTHR36455:SF1">
    <property type="entry name" value="BLR8292 PROTEIN"/>
    <property type="match status" value="1"/>
</dbReference>
<reference evidence="4 5" key="1">
    <citation type="submission" date="2018-08" db="EMBL/GenBank/DDBJ databases">
        <title>A genome reference for cultivated species of the human gut microbiota.</title>
        <authorList>
            <person name="Zou Y."/>
            <person name="Xue W."/>
            <person name="Luo G."/>
        </authorList>
    </citation>
    <scope>NUCLEOTIDE SEQUENCE [LARGE SCALE GENOMIC DNA]</scope>
    <source>
        <strain evidence="2 4">AM16-11</strain>
        <strain evidence="1 5">AM36-3AA</strain>
    </source>
</reference>
<dbReference type="AlphaFoldDB" id="A0A413ZZX9"/>
<dbReference type="Proteomes" id="UP000286104">
    <property type="component" value="Unassembled WGS sequence"/>
</dbReference>
<evidence type="ECO:0000313" key="3">
    <source>
        <dbReference type="EMBL" id="TYL56700.1"/>
    </source>
</evidence>
<proteinExistence type="predicted"/>
<gene>
    <name evidence="3" type="primary">tnpB</name>
    <name evidence="2" type="ORF">DW172_11430</name>
    <name evidence="1" type="ORF">DW848_10155</name>
    <name evidence="3" type="ORF">FYL31_14530</name>
</gene>
<dbReference type="EMBL" id="QSHU01000013">
    <property type="protein sequence ID" value="RHC38649.1"/>
    <property type="molecule type" value="Genomic_DNA"/>
</dbReference>
<dbReference type="PANTHER" id="PTHR36455">
    <property type="match status" value="1"/>
</dbReference>
<sequence length="99" mass="11455">MLDLAGGTTVYLACGATDLRKSYHGLAVIIKLKFKLDPYSRCMFAFCNRRRTSIKILQWNGSGFWILMKRLDRDSFLCAFIIVRSNLQYALRKSCSGYW</sequence>
<dbReference type="Proteomes" id="UP000324327">
    <property type="component" value="Unassembled WGS sequence"/>
</dbReference>
<evidence type="ECO:0000313" key="5">
    <source>
        <dbReference type="Proteomes" id="UP000286104"/>
    </source>
</evidence>
<evidence type="ECO:0000313" key="6">
    <source>
        <dbReference type="Proteomes" id="UP000324327"/>
    </source>
</evidence>
<evidence type="ECO:0000313" key="4">
    <source>
        <dbReference type="Proteomes" id="UP000285865"/>
    </source>
</evidence>
<reference evidence="3 6" key="2">
    <citation type="submission" date="2019-08" db="EMBL/GenBank/DDBJ databases">
        <authorList>
            <person name="Duncan S."/>
            <person name="Walker A."/>
        </authorList>
    </citation>
    <scope>NUCLEOTIDE SEQUENCE [LARGE SCALE GENOMIC DNA]</scope>
    <source>
        <strain evidence="3 6">T3WBe13</strain>
    </source>
</reference>
<evidence type="ECO:0000313" key="1">
    <source>
        <dbReference type="EMBL" id="RHC38649.1"/>
    </source>
</evidence>
<dbReference type="RefSeq" id="WP_118257867.1">
    <property type="nucleotide sequence ID" value="NZ_DAWECY010000073.1"/>
</dbReference>
<evidence type="ECO:0000313" key="2">
    <source>
        <dbReference type="EMBL" id="RHI19987.1"/>
    </source>
</evidence>
<dbReference type="NCBIfam" id="NF033819">
    <property type="entry name" value="IS66_TnpB"/>
    <property type="match status" value="1"/>
</dbReference>
<organism evidence="1 5">
    <name type="scientific">Agathobacter rectalis</name>
    <dbReference type="NCBI Taxonomy" id="39491"/>
    <lineage>
        <taxon>Bacteria</taxon>
        <taxon>Bacillati</taxon>
        <taxon>Bacillota</taxon>
        <taxon>Clostridia</taxon>
        <taxon>Lachnospirales</taxon>
        <taxon>Lachnospiraceae</taxon>
        <taxon>Agathobacter</taxon>
    </lineage>
</organism>
<dbReference type="EMBL" id="VSTF01000027">
    <property type="protein sequence ID" value="TYL56700.1"/>
    <property type="molecule type" value="Genomic_DNA"/>
</dbReference>
<protein>
    <submittedName>
        <fullName evidence="3">IS66 family insertion sequence element accessory protein TnpB</fullName>
    </submittedName>
    <submittedName>
        <fullName evidence="1">Transposase</fullName>
    </submittedName>
</protein>
<dbReference type="Proteomes" id="UP000285865">
    <property type="component" value="Unassembled WGS sequence"/>
</dbReference>
<name>A0A413ZZX9_9FIRM</name>
<dbReference type="Pfam" id="PF05717">
    <property type="entry name" value="TnpB_IS66"/>
    <property type="match status" value="1"/>
</dbReference>
<dbReference type="EMBL" id="QRKN01000010">
    <property type="protein sequence ID" value="RHI19987.1"/>
    <property type="molecule type" value="Genomic_DNA"/>
</dbReference>
<dbReference type="InterPro" id="IPR008878">
    <property type="entry name" value="Transposase_IS66_Orf2"/>
</dbReference>
<comment type="caution">
    <text evidence="1">The sequence shown here is derived from an EMBL/GenBank/DDBJ whole genome shotgun (WGS) entry which is preliminary data.</text>
</comment>
<accession>A0A413ZZX9</accession>